<comment type="caution">
    <text evidence="1">The sequence shown here is derived from an EMBL/GenBank/DDBJ whole genome shotgun (WGS) entry which is preliminary data.</text>
</comment>
<gene>
    <name evidence="1" type="ORF">CRD60_06550</name>
</gene>
<reference evidence="1 2" key="1">
    <citation type="submission" date="2017-10" db="EMBL/GenBank/DDBJ databases">
        <title>Bifidobacterium xylocopum sp. nov. and Bifidobacterium aemilianum sp. nov., from the carpenter bee (Xylocopa violacea) digestive tract.</title>
        <authorList>
            <person name="Alberoni D."/>
            <person name="Baffoni L."/>
            <person name="Di Gioia D."/>
            <person name="Gaggia F."/>
            <person name="Biavati B."/>
        </authorList>
    </citation>
    <scope>NUCLEOTIDE SEQUENCE [LARGE SCALE GENOMIC DNA]</scope>
    <source>
        <strain evidence="1 2">XV10</strain>
    </source>
</reference>
<protein>
    <submittedName>
        <fullName evidence="1">Uncharacterized protein</fullName>
    </submittedName>
</protein>
<evidence type="ECO:0000313" key="1">
    <source>
        <dbReference type="EMBL" id="RBP97428.1"/>
    </source>
</evidence>
<dbReference type="EMBL" id="PDCG01000006">
    <property type="protein sequence ID" value="RBP97428.1"/>
    <property type="molecule type" value="Genomic_DNA"/>
</dbReference>
<sequence length="79" mass="9510">MNNIIEFCELVFNVFCELNGLDTQDSWQQNIILMIMALVSDFIHDLIRSFVRRIHSYLHTLLRQRRRNSIRAHHATRNN</sequence>
<dbReference type="AlphaFoldDB" id="A0A366K8D8"/>
<name>A0A366K8D8_9BIFI</name>
<dbReference type="Proteomes" id="UP000252530">
    <property type="component" value="Unassembled WGS sequence"/>
</dbReference>
<keyword evidence="2" id="KW-1185">Reference proteome</keyword>
<accession>A0A366K8D8</accession>
<proteinExistence type="predicted"/>
<evidence type="ECO:0000313" key="2">
    <source>
        <dbReference type="Proteomes" id="UP000252530"/>
    </source>
</evidence>
<organism evidence="1 2">
    <name type="scientific">Bifidobacterium aemilianum</name>
    <dbReference type="NCBI Taxonomy" id="2493120"/>
    <lineage>
        <taxon>Bacteria</taxon>
        <taxon>Bacillati</taxon>
        <taxon>Actinomycetota</taxon>
        <taxon>Actinomycetes</taxon>
        <taxon>Bifidobacteriales</taxon>
        <taxon>Bifidobacteriaceae</taxon>
        <taxon>Bifidobacterium</taxon>
    </lineage>
</organism>